<dbReference type="EMBL" id="HACG01041651">
    <property type="protein sequence ID" value="CEK88516.1"/>
    <property type="molecule type" value="Transcribed_RNA"/>
</dbReference>
<evidence type="ECO:0000313" key="1">
    <source>
        <dbReference type="EMBL" id="CEK88516.1"/>
    </source>
</evidence>
<dbReference type="AlphaFoldDB" id="A0A0B7B8A2"/>
<gene>
    <name evidence="1" type="primary">ORF165715</name>
</gene>
<sequence>MREKNMKEKSTGKDITHKVKKLLLITLTSTGELNCLFPTISQLSAEQLEQHIDRLQLICDDYDMKINNDKTEVMTVTGEESTNNISIDKW</sequence>
<organism evidence="1">
    <name type="scientific">Arion vulgaris</name>
    <dbReference type="NCBI Taxonomy" id="1028688"/>
    <lineage>
        <taxon>Eukaryota</taxon>
        <taxon>Metazoa</taxon>
        <taxon>Spiralia</taxon>
        <taxon>Lophotrochozoa</taxon>
        <taxon>Mollusca</taxon>
        <taxon>Gastropoda</taxon>
        <taxon>Heterobranchia</taxon>
        <taxon>Euthyneura</taxon>
        <taxon>Panpulmonata</taxon>
        <taxon>Eupulmonata</taxon>
        <taxon>Stylommatophora</taxon>
        <taxon>Helicina</taxon>
        <taxon>Arionoidea</taxon>
        <taxon>Arionidae</taxon>
        <taxon>Arion</taxon>
    </lineage>
</organism>
<accession>A0A0B7B8A2</accession>
<reference evidence="1" key="1">
    <citation type="submission" date="2014-12" db="EMBL/GenBank/DDBJ databases">
        <title>Insight into the proteome of Arion vulgaris.</title>
        <authorList>
            <person name="Aradska J."/>
            <person name="Bulat T."/>
            <person name="Smidak R."/>
            <person name="Sarate P."/>
            <person name="Gangsoo J."/>
            <person name="Sialana F."/>
            <person name="Bilban M."/>
            <person name="Lubec G."/>
        </authorList>
    </citation>
    <scope>NUCLEOTIDE SEQUENCE</scope>
    <source>
        <tissue evidence="1">Skin</tissue>
    </source>
</reference>
<name>A0A0B7B8A2_9EUPU</name>
<protein>
    <submittedName>
        <fullName evidence="1">Uncharacterized protein</fullName>
    </submittedName>
</protein>
<proteinExistence type="predicted"/>